<reference evidence="13" key="2">
    <citation type="submission" date="2023-03" db="EMBL/GenBank/DDBJ databases">
        <authorList>
            <consortium name="Wellcome Sanger Institute Data Sharing"/>
        </authorList>
    </citation>
    <scope>NUCLEOTIDE SEQUENCE [LARGE SCALE GENOMIC DNA]</scope>
</reference>
<dbReference type="PROSITE" id="PS00972">
    <property type="entry name" value="USP_1"/>
    <property type="match status" value="1"/>
</dbReference>
<dbReference type="AlphaFoldDB" id="A0AAX7SST1"/>
<accession>A0AAX7SST1</accession>
<keyword evidence="9" id="KW-0175">Coiled coil</keyword>
<evidence type="ECO:0000256" key="5">
    <source>
        <dbReference type="ARBA" id="ARBA00022786"/>
    </source>
</evidence>
<feature type="domain" description="USP" evidence="11">
    <location>
        <begin position="111"/>
        <end position="598"/>
    </location>
</feature>
<feature type="coiled-coil region" evidence="9">
    <location>
        <begin position="497"/>
        <end position="524"/>
    </location>
</feature>
<comment type="subcellular location">
    <subcellularLocation>
        <location evidence="2">Nucleus</location>
    </subcellularLocation>
</comment>
<dbReference type="Pfam" id="PF00443">
    <property type="entry name" value="UCH"/>
    <property type="match status" value="1"/>
</dbReference>
<dbReference type="GO" id="GO:0070628">
    <property type="term" value="F:proteasome binding"/>
    <property type="evidence" value="ECO:0007669"/>
    <property type="project" value="TreeGrafter"/>
</dbReference>
<comment type="catalytic activity">
    <reaction evidence="1">
        <text>Thiol-dependent hydrolysis of ester, thioester, amide, peptide and isopeptide bonds formed by the C-terminal Gly of ubiquitin (a 76-residue protein attached to proteins as an intracellular targeting signal).</text>
        <dbReference type="EC" id="3.4.19.12"/>
    </reaction>
</comment>
<keyword evidence="6" id="KW-0378">Hydrolase</keyword>
<dbReference type="GO" id="GO:0004843">
    <property type="term" value="F:cysteine-type deubiquitinase activity"/>
    <property type="evidence" value="ECO:0007669"/>
    <property type="project" value="UniProtKB-EC"/>
</dbReference>
<evidence type="ECO:0000256" key="9">
    <source>
        <dbReference type="SAM" id="Coils"/>
    </source>
</evidence>
<dbReference type="GO" id="GO:0016579">
    <property type="term" value="P:protein deubiquitination"/>
    <property type="evidence" value="ECO:0007669"/>
    <property type="project" value="InterPro"/>
</dbReference>
<dbReference type="GO" id="GO:0061136">
    <property type="term" value="P:regulation of proteasomal protein catabolic process"/>
    <property type="evidence" value="ECO:0007669"/>
    <property type="project" value="TreeGrafter"/>
</dbReference>
<feature type="compositionally biased region" description="Polar residues" evidence="10">
    <location>
        <begin position="648"/>
        <end position="687"/>
    </location>
</feature>
<keyword evidence="7" id="KW-0788">Thiol protease</keyword>
<keyword evidence="5" id="KW-0833">Ubl conjugation pathway</keyword>
<dbReference type="GO" id="GO:0043161">
    <property type="term" value="P:proteasome-mediated ubiquitin-dependent protein catabolic process"/>
    <property type="evidence" value="ECO:0007669"/>
    <property type="project" value="InterPro"/>
</dbReference>
<keyword evidence="8" id="KW-0539">Nucleus</keyword>
<organism evidence="12 13">
    <name type="scientific">Astatotilapia calliptera</name>
    <name type="common">Eastern happy</name>
    <name type="synonym">Chromis callipterus</name>
    <dbReference type="NCBI Taxonomy" id="8154"/>
    <lineage>
        <taxon>Eukaryota</taxon>
        <taxon>Metazoa</taxon>
        <taxon>Chordata</taxon>
        <taxon>Craniata</taxon>
        <taxon>Vertebrata</taxon>
        <taxon>Euteleostomi</taxon>
        <taxon>Actinopterygii</taxon>
        <taxon>Neopterygii</taxon>
        <taxon>Teleostei</taxon>
        <taxon>Neoteleostei</taxon>
        <taxon>Acanthomorphata</taxon>
        <taxon>Ovalentaria</taxon>
        <taxon>Cichlomorphae</taxon>
        <taxon>Cichliformes</taxon>
        <taxon>Cichlidae</taxon>
        <taxon>African cichlids</taxon>
        <taxon>Pseudocrenilabrinae</taxon>
        <taxon>Haplochromini</taxon>
        <taxon>Astatotilapia</taxon>
    </lineage>
</organism>
<evidence type="ECO:0000256" key="4">
    <source>
        <dbReference type="ARBA" id="ARBA00022670"/>
    </source>
</evidence>
<dbReference type="GeneTree" id="ENSGT00940000157670"/>
<evidence type="ECO:0000313" key="12">
    <source>
        <dbReference type="Ensembl" id="ENSACLP00000045456.1"/>
    </source>
</evidence>
<reference evidence="12" key="3">
    <citation type="submission" date="2025-08" db="UniProtKB">
        <authorList>
            <consortium name="Ensembl"/>
        </authorList>
    </citation>
    <scope>IDENTIFICATION</scope>
</reference>
<protein>
    <recommendedName>
        <fullName evidence="3">ubiquitinyl hydrolase 1</fullName>
        <ecNumber evidence="3">3.4.19.12</ecNumber>
    </recommendedName>
</protein>
<evidence type="ECO:0000256" key="8">
    <source>
        <dbReference type="ARBA" id="ARBA00023242"/>
    </source>
</evidence>
<dbReference type="InterPro" id="IPR028889">
    <property type="entry name" value="USP"/>
</dbReference>
<feature type="region of interest" description="Disordered" evidence="10">
    <location>
        <begin position="406"/>
        <end position="453"/>
    </location>
</feature>
<dbReference type="InterPro" id="IPR001394">
    <property type="entry name" value="Peptidase_C19_UCH"/>
</dbReference>
<feature type="region of interest" description="Disordered" evidence="10">
    <location>
        <begin position="648"/>
        <end position="702"/>
    </location>
</feature>
<evidence type="ECO:0000256" key="3">
    <source>
        <dbReference type="ARBA" id="ARBA00012759"/>
    </source>
</evidence>
<dbReference type="Proteomes" id="UP000265100">
    <property type="component" value="Chromosome 10"/>
</dbReference>
<dbReference type="CDD" id="cd02665">
    <property type="entry name" value="Peptidase_C19I"/>
    <property type="match status" value="1"/>
</dbReference>
<evidence type="ECO:0000313" key="13">
    <source>
        <dbReference type="Proteomes" id="UP000265100"/>
    </source>
</evidence>
<gene>
    <name evidence="12" type="primary">USP28</name>
</gene>
<name>A0AAX7SST1_ASTCA</name>
<feature type="compositionally biased region" description="Low complexity" evidence="10">
    <location>
        <begin position="438"/>
        <end position="453"/>
    </location>
</feature>
<dbReference type="Ensembl" id="ENSACLT00000093360.1">
    <property type="protein sequence ID" value="ENSACLP00000045456.1"/>
    <property type="gene ID" value="ENSACLG00000021806.2"/>
</dbReference>
<evidence type="ECO:0000256" key="2">
    <source>
        <dbReference type="ARBA" id="ARBA00004123"/>
    </source>
</evidence>
<evidence type="ECO:0000256" key="7">
    <source>
        <dbReference type="ARBA" id="ARBA00022807"/>
    </source>
</evidence>
<evidence type="ECO:0000259" key="11">
    <source>
        <dbReference type="PROSITE" id="PS50235"/>
    </source>
</evidence>
<keyword evidence="4" id="KW-0645">Protease</keyword>
<dbReference type="PROSITE" id="PS00973">
    <property type="entry name" value="USP_2"/>
    <property type="match status" value="1"/>
</dbReference>
<dbReference type="PANTHER" id="PTHR43982">
    <property type="entry name" value="UBIQUITIN CARBOXYL-TERMINAL HYDROLASE"/>
    <property type="match status" value="1"/>
</dbReference>
<dbReference type="Gene3D" id="3.90.70.10">
    <property type="entry name" value="Cysteine proteinases"/>
    <property type="match status" value="1"/>
</dbReference>
<dbReference type="InterPro" id="IPR038765">
    <property type="entry name" value="Papain-like_cys_pep_sf"/>
</dbReference>
<evidence type="ECO:0000256" key="10">
    <source>
        <dbReference type="SAM" id="MobiDB-lite"/>
    </source>
</evidence>
<evidence type="ECO:0000256" key="1">
    <source>
        <dbReference type="ARBA" id="ARBA00000707"/>
    </source>
</evidence>
<proteinExistence type="predicted"/>
<dbReference type="FunFam" id="3.90.70.10:FF:000004">
    <property type="entry name" value="Putative ubiquitin carboxyl-terminal hydrolase 25"/>
    <property type="match status" value="1"/>
</dbReference>
<dbReference type="EC" id="3.4.19.12" evidence="3"/>
<reference evidence="12 13" key="1">
    <citation type="submission" date="2018-05" db="EMBL/GenBank/DDBJ databases">
        <authorList>
            <person name="Datahose"/>
        </authorList>
    </citation>
    <scope>NUCLEOTIDE SEQUENCE</scope>
</reference>
<dbReference type="PANTHER" id="PTHR43982:SF6">
    <property type="entry name" value="UBIQUITIN CARBOXYL-TERMINAL HYDROLASE 2-RELATED"/>
    <property type="match status" value="1"/>
</dbReference>
<dbReference type="SUPFAM" id="SSF54001">
    <property type="entry name" value="Cysteine proteinases"/>
    <property type="match status" value="1"/>
</dbReference>
<dbReference type="GO" id="GO:0005634">
    <property type="term" value="C:nucleus"/>
    <property type="evidence" value="ECO:0007669"/>
    <property type="project" value="UniProtKB-SubCell"/>
</dbReference>
<keyword evidence="13" id="KW-1185">Reference proteome</keyword>
<reference evidence="12" key="4">
    <citation type="submission" date="2025-09" db="UniProtKB">
        <authorList>
            <consortium name="Ensembl"/>
        </authorList>
    </citation>
    <scope>IDENTIFICATION</scope>
</reference>
<dbReference type="InterPro" id="IPR018200">
    <property type="entry name" value="USP_CS"/>
</dbReference>
<sequence>MSCSSFQMLDLMYKHVDAHNSHNTDYLLDSFAPLDVHLMFFYKSFWGDFTYKDYIILTLTHNTGNDGKLMLCRALEASAEENAARIKRKRCEAQSEMCSPAEWIRQEDWPVGIRNVGNTCWFSAVIQSLFHLPVFRRLVLNYHLSEKILEKCKSHSDKRNIAFMQELRCLFALMVGSTRRFVDPSAAVELLRDAFRTNEAQQDVSEFSHKLLDWLEDAFQLAASGKNAEDKQHNPMVQLFYGTFVTERRYEGKMVYNIEQFGQYPLQVNGFNNLDECLEGAMVEKEIESVHSEHHVTSGRERWFKKLPPVLTFELSRFEFNTQLGRPEKIHKKLEFPQIIYMDRYLHKNIEQTHERRGEVKKLKEQLAVLQQKLECYKNYGSGPTKYPLADMLQFVLEFATTKPTSVSPAEDSRQAASSPTPPSAPLSEAIAKESSDPGESVSSESLGSSVSSCQRTPIYKPFTQCRQPIDCPPHPAPHSITEEELHFAKTCLQRWRTEVENDINELKASIDRLTQTLEGMYSDNSLCQAPYRLHAVLVHEGQASAGHYWAYIYDHANQRWLKYNDISVTESSWDELERDSFGGMTNASAYCLMYIDDRLPQLITEDTDDETGQVLHGMDSLPPILRRFVHEDNRWFQQELSEWEEQFCQTATPQEESTASAEPTSPSLDNIQQSPVEPAPQSGSTTEEVDEGVAPEPQPDQEMMLTPAMQGVILAIAKARQIFDKEGPEAGLIKAFHEEYSRLYELSEEETTPQEDARLQHALVYFFQNKAPKRVIERTLLEQFTDRNLSFDESIMREARAKLRLIKPEDMDMEEYMQWHDDYRLFRTVFVYLLTGLEHYQHGKMRDALNYLAHAYETNSTLLRNGEKRGVDKSLIAVYRRKCLTALNESASQLFCSGEEAKVEEGIVIMDEAVIPCLHLMNRDSTLPQEDRDAMEAIRSHWCCCLGRDMDQSLQVKLGELLPRVLDGSADTVVLKDPPKVHVTQVYDLCSRLAAVMESIHNTSVVIVK</sequence>
<dbReference type="PROSITE" id="PS50235">
    <property type="entry name" value="USP_3"/>
    <property type="match status" value="1"/>
</dbReference>
<dbReference type="InterPro" id="IPR044635">
    <property type="entry name" value="UBP14-like"/>
</dbReference>
<evidence type="ECO:0000256" key="6">
    <source>
        <dbReference type="ARBA" id="ARBA00022801"/>
    </source>
</evidence>